<dbReference type="VEuPathDB" id="FungiDB:EMCG_09737"/>
<organism evidence="1 2">
    <name type="scientific">[Emmonsia] crescens</name>
    <dbReference type="NCBI Taxonomy" id="73230"/>
    <lineage>
        <taxon>Eukaryota</taxon>
        <taxon>Fungi</taxon>
        <taxon>Dikarya</taxon>
        <taxon>Ascomycota</taxon>
        <taxon>Pezizomycotina</taxon>
        <taxon>Eurotiomycetes</taxon>
        <taxon>Eurotiomycetidae</taxon>
        <taxon>Onygenales</taxon>
        <taxon>Ajellomycetaceae</taxon>
        <taxon>Emergomyces</taxon>
    </lineage>
</organism>
<reference evidence="1 2" key="1">
    <citation type="submission" date="2017-10" db="EMBL/GenBank/DDBJ databases">
        <title>Comparative genomics in systemic dimorphic fungi from Ajellomycetaceae.</title>
        <authorList>
            <person name="Munoz J.F."/>
            <person name="Mcewen J.G."/>
            <person name="Clay O.K."/>
            <person name="Cuomo C.A."/>
        </authorList>
    </citation>
    <scope>NUCLEOTIDE SEQUENCE [LARGE SCALE GENOMIC DNA]</scope>
    <source>
        <strain evidence="1 2">UAMH4076</strain>
    </source>
</reference>
<proteinExistence type="predicted"/>
<sequence length="296" mass="33579">MRSSSSPSSHSSLFPAALSIYQLARLNCRERLLVDPLQWTSRHVELLQCFFEKPSLAPSLASSTTQPDLINGRPVGCYVQALCSERHLKDLRISLIFEAPGGPFTTLDRTHFYFNLRHVCALPCAVFFLESGFDANAPTRAHPVAAHIDRYDIDDLRGKNVPRQSRRYSEPTSALFRLKHKKVTPLEPLHDPYIVALLIGLAYHQRYALQGNHKEEPANACSTFLCKVLFTDTDDKQYIHLFVADIPYSFLLKLDFPACPPSPLSPPSFSIRHTMIPYKPYNTFRERILPLLLATL</sequence>
<evidence type="ECO:0000313" key="2">
    <source>
        <dbReference type="Proteomes" id="UP000226031"/>
    </source>
</evidence>
<dbReference type="AlphaFoldDB" id="A0A2B7ZAF1"/>
<dbReference type="Proteomes" id="UP000226031">
    <property type="component" value="Unassembled WGS sequence"/>
</dbReference>
<comment type="caution">
    <text evidence="1">The sequence shown here is derived from an EMBL/GenBank/DDBJ whole genome shotgun (WGS) entry which is preliminary data.</text>
</comment>
<gene>
    <name evidence="1" type="ORF">GX50_06303</name>
</gene>
<keyword evidence="2" id="KW-1185">Reference proteome</keyword>
<dbReference type="EMBL" id="PDND01000149">
    <property type="protein sequence ID" value="PGH30946.1"/>
    <property type="molecule type" value="Genomic_DNA"/>
</dbReference>
<name>A0A2B7ZAF1_9EURO</name>
<protein>
    <submittedName>
        <fullName evidence="1">Uncharacterized protein</fullName>
    </submittedName>
</protein>
<accession>A0A2B7ZAF1</accession>
<evidence type="ECO:0000313" key="1">
    <source>
        <dbReference type="EMBL" id="PGH30946.1"/>
    </source>
</evidence>